<dbReference type="GO" id="GO:0004190">
    <property type="term" value="F:aspartic-type endopeptidase activity"/>
    <property type="evidence" value="ECO:0007669"/>
    <property type="project" value="UniProtKB-KW"/>
</dbReference>
<dbReference type="InterPro" id="IPR021109">
    <property type="entry name" value="Peptidase_aspartic_dom_sf"/>
</dbReference>
<feature type="domain" description="Peptidase A1" evidence="4">
    <location>
        <begin position="62"/>
        <end position="395"/>
    </location>
</feature>
<evidence type="ECO:0000256" key="2">
    <source>
        <dbReference type="PIRSR" id="PIRSR601461-1"/>
    </source>
</evidence>
<evidence type="ECO:0000256" key="3">
    <source>
        <dbReference type="RuleBase" id="RU000454"/>
    </source>
</evidence>
<dbReference type="GO" id="GO:0006508">
    <property type="term" value="P:proteolysis"/>
    <property type="evidence" value="ECO:0007669"/>
    <property type="project" value="UniProtKB-KW"/>
</dbReference>
<dbReference type="Pfam" id="PF14541">
    <property type="entry name" value="TAXi_C"/>
    <property type="match status" value="1"/>
</dbReference>
<keyword evidence="3" id="KW-0064">Aspartyl protease</keyword>
<keyword evidence="3" id="KW-0378">Hydrolase</keyword>
<dbReference type="InterPro" id="IPR033121">
    <property type="entry name" value="PEPTIDASE_A1"/>
</dbReference>
<dbReference type="PRINTS" id="PR00792">
    <property type="entry name" value="PEPSIN"/>
</dbReference>
<dbReference type="Gene3D" id="2.40.70.10">
    <property type="entry name" value="Acid Proteases"/>
    <property type="match status" value="2"/>
</dbReference>
<sequence>MQLKQYYKSYSLLISSRLTADKSRANFINSKLMFALSESRDHKMGIRPKYLEAPLTVGSVGYGARIGVGQPVKEFHLLIDTGSDINWLQCNPCVECFRQSDPIFNPSKSTTYKPLSCESQLCTSLTVRNCTSSDTCIYGAVYGDNSSTAGEFATETLSFGDSGSVDNVAIGCGLDNQGDFGGFAGILGLGVSQVSFPSQINATSFSYCLVDIDSKSSSTLEFNSVPPDDSVLVPFVTHPSLDVYYYVELTGITVGDELVSIPASVFQIGKNGSGGIILDSGTTVTQFETQVYNSLRDTFVKHTQNLTRTSGFQVFDTCYDLSSMSNVTVPTMSFQFSGGKTVSLPPENYFIPVTSKGKFCLAFAATSQSVSIIGYAQLQGFRVTFDLTNKLIGLCPNKC</sequence>
<proteinExistence type="inferred from homology"/>
<dbReference type="Proteomes" id="UP001630127">
    <property type="component" value="Unassembled WGS sequence"/>
</dbReference>
<keyword evidence="3" id="KW-0645">Protease</keyword>
<reference evidence="5 6" key="1">
    <citation type="submission" date="2024-11" db="EMBL/GenBank/DDBJ databases">
        <title>A near-complete genome assembly of Cinchona calisaya.</title>
        <authorList>
            <person name="Lian D.C."/>
            <person name="Zhao X.W."/>
            <person name="Wei L."/>
        </authorList>
    </citation>
    <scope>NUCLEOTIDE SEQUENCE [LARGE SCALE GENOMIC DNA]</scope>
    <source>
        <tissue evidence="5">Nenye</tissue>
    </source>
</reference>
<dbReference type="InterPro" id="IPR032861">
    <property type="entry name" value="TAXi_N"/>
</dbReference>
<accession>A0ABD2Z1J0</accession>
<comment type="caution">
    <text evidence="5">The sequence shown here is derived from an EMBL/GenBank/DDBJ whole genome shotgun (WGS) entry which is preliminary data.</text>
</comment>
<organism evidence="5 6">
    <name type="scientific">Cinchona calisaya</name>
    <dbReference type="NCBI Taxonomy" id="153742"/>
    <lineage>
        <taxon>Eukaryota</taxon>
        <taxon>Viridiplantae</taxon>
        <taxon>Streptophyta</taxon>
        <taxon>Embryophyta</taxon>
        <taxon>Tracheophyta</taxon>
        <taxon>Spermatophyta</taxon>
        <taxon>Magnoliopsida</taxon>
        <taxon>eudicotyledons</taxon>
        <taxon>Gunneridae</taxon>
        <taxon>Pentapetalae</taxon>
        <taxon>asterids</taxon>
        <taxon>lamiids</taxon>
        <taxon>Gentianales</taxon>
        <taxon>Rubiaceae</taxon>
        <taxon>Cinchonoideae</taxon>
        <taxon>Cinchoneae</taxon>
        <taxon>Cinchona</taxon>
    </lineage>
</organism>
<dbReference type="FunFam" id="2.40.70.10:FF:000031">
    <property type="entry name" value="Aspartyl protease AED1"/>
    <property type="match status" value="1"/>
</dbReference>
<protein>
    <recommendedName>
        <fullName evidence="4">Peptidase A1 domain-containing protein</fullName>
    </recommendedName>
</protein>
<keyword evidence="6" id="KW-1185">Reference proteome</keyword>
<dbReference type="InterPro" id="IPR032799">
    <property type="entry name" value="TAXi_C"/>
</dbReference>
<dbReference type="PROSITE" id="PS00141">
    <property type="entry name" value="ASP_PROTEASE"/>
    <property type="match status" value="1"/>
</dbReference>
<dbReference type="InterPro" id="IPR001969">
    <property type="entry name" value="Aspartic_peptidase_AS"/>
</dbReference>
<evidence type="ECO:0000259" key="4">
    <source>
        <dbReference type="PROSITE" id="PS51767"/>
    </source>
</evidence>
<gene>
    <name evidence="5" type="ORF">ACH5RR_024989</name>
</gene>
<dbReference type="InterPro" id="IPR001461">
    <property type="entry name" value="Aspartic_peptidase_A1"/>
</dbReference>
<dbReference type="Pfam" id="PF14543">
    <property type="entry name" value="TAXi_N"/>
    <property type="match status" value="1"/>
</dbReference>
<dbReference type="PANTHER" id="PTHR13683">
    <property type="entry name" value="ASPARTYL PROTEASES"/>
    <property type="match status" value="1"/>
</dbReference>
<dbReference type="PANTHER" id="PTHR13683:SF274">
    <property type="entry name" value="PROTEIN ASPARTIC PROTEASE IN GUARD CELL 1"/>
    <property type="match status" value="1"/>
</dbReference>
<evidence type="ECO:0000256" key="1">
    <source>
        <dbReference type="ARBA" id="ARBA00007447"/>
    </source>
</evidence>
<evidence type="ECO:0000313" key="6">
    <source>
        <dbReference type="Proteomes" id="UP001630127"/>
    </source>
</evidence>
<evidence type="ECO:0000313" key="5">
    <source>
        <dbReference type="EMBL" id="KAL3512272.1"/>
    </source>
</evidence>
<feature type="active site" evidence="2">
    <location>
        <position position="279"/>
    </location>
</feature>
<dbReference type="AlphaFoldDB" id="A0ABD2Z1J0"/>
<comment type="similarity">
    <text evidence="1 3">Belongs to the peptidase A1 family.</text>
</comment>
<name>A0ABD2Z1J0_9GENT</name>
<dbReference type="SUPFAM" id="SSF50630">
    <property type="entry name" value="Acid proteases"/>
    <property type="match status" value="1"/>
</dbReference>
<dbReference type="EMBL" id="JBJUIK010000011">
    <property type="protein sequence ID" value="KAL3512272.1"/>
    <property type="molecule type" value="Genomic_DNA"/>
</dbReference>
<dbReference type="PROSITE" id="PS51767">
    <property type="entry name" value="PEPTIDASE_A1"/>
    <property type="match status" value="1"/>
</dbReference>
<feature type="active site" evidence="2">
    <location>
        <position position="80"/>
    </location>
</feature>